<dbReference type="InterPro" id="IPR004413">
    <property type="entry name" value="GatB"/>
</dbReference>
<keyword evidence="5 10" id="KW-0067">ATP-binding</keyword>
<keyword evidence="6 10" id="KW-0648">Protein biosynthesis</keyword>
<dbReference type="NCBIfam" id="TIGR00133">
    <property type="entry name" value="gatB"/>
    <property type="match status" value="1"/>
</dbReference>
<keyword evidence="3 10" id="KW-0436">Ligase</keyword>
<dbReference type="InterPro" id="IPR003789">
    <property type="entry name" value="Asn/Gln_tRNA_amidoTrase-B-like"/>
</dbReference>
<comment type="catalytic activity">
    <reaction evidence="8 10">
        <text>L-aspartyl-tRNA(Asn) + L-glutamine + ATP + H2O = L-asparaginyl-tRNA(Asn) + L-glutamate + ADP + phosphate + 2 H(+)</text>
        <dbReference type="Rhea" id="RHEA:14513"/>
        <dbReference type="Rhea" id="RHEA-COMP:9674"/>
        <dbReference type="Rhea" id="RHEA-COMP:9677"/>
        <dbReference type="ChEBI" id="CHEBI:15377"/>
        <dbReference type="ChEBI" id="CHEBI:15378"/>
        <dbReference type="ChEBI" id="CHEBI:29985"/>
        <dbReference type="ChEBI" id="CHEBI:30616"/>
        <dbReference type="ChEBI" id="CHEBI:43474"/>
        <dbReference type="ChEBI" id="CHEBI:58359"/>
        <dbReference type="ChEBI" id="CHEBI:78515"/>
        <dbReference type="ChEBI" id="CHEBI:78516"/>
        <dbReference type="ChEBI" id="CHEBI:456216"/>
    </reaction>
</comment>
<dbReference type="InterPro" id="IPR006075">
    <property type="entry name" value="Asn/Gln-tRNA_Trfase_suB/E_cat"/>
</dbReference>
<dbReference type="InterPro" id="IPR017959">
    <property type="entry name" value="Asn/Gln-tRNA_amidoTrfase_suB/E"/>
</dbReference>
<dbReference type="GO" id="GO:0016740">
    <property type="term" value="F:transferase activity"/>
    <property type="evidence" value="ECO:0007669"/>
    <property type="project" value="UniProtKB-KW"/>
</dbReference>
<gene>
    <name evidence="10 12" type="primary">gatB</name>
    <name evidence="12" type="ORF">NCTC12020_00554</name>
</gene>
<evidence type="ECO:0000256" key="9">
    <source>
        <dbReference type="ARBA" id="ARBA00047913"/>
    </source>
</evidence>
<dbReference type="Proteomes" id="UP000255367">
    <property type="component" value="Unassembled WGS sequence"/>
</dbReference>
<dbReference type="Pfam" id="PF02934">
    <property type="entry name" value="GatB_N"/>
    <property type="match status" value="1"/>
</dbReference>
<feature type="domain" description="Asn/Gln amidotransferase" evidence="11">
    <location>
        <begin position="331"/>
        <end position="478"/>
    </location>
</feature>
<keyword evidence="12" id="KW-0808">Transferase</keyword>
<dbReference type="GO" id="GO:0050567">
    <property type="term" value="F:glutaminyl-tRNA synthase (glutamine-hydrolyzing) activity"/>
    <property type="evidence" value="ECO:0007669"/>
    <property type="project" value="UniProtKB-UniRule"/>
</dbReference>
<keyword evidence="4 10" id="KW-0547">Nucleotide-binding</keyword>
<dbReference type="InterPro" id="IPR042114">
    <property type="entry name" value="GatB_C_1"/>
</dbReference>
<proteinExistence type="inferred from homology"/>
<comment type="catalytic activity">
    <reaction evidence="9 10">
        <text>L-glutamyl-tRNA(Gln) + L-glutamine + ATP + H2O = L-glutaminyl-tRNA(Gln) + L-glutamate + ADP + phosphate + H(+)</text>
        <dbReference type="Rhea" id="RHEA:17521"/>
        <dbReference type="Rhea" id="RHEA-COMP:9681"/>
        <dbReference type="Rhea" id="RHEA-COMP:9684"/>
        <dbReference type="ChEBI" id="CHEBI:15377"/>
        <dbReference type="ChEBI" id="CHEBI:15378"/>
        <dbReference type="ChEBI" id="CHEBI:29985"/>
        <dbReference type="ChEBI" id="CHEBI:30616"/>
        <dbReference type="ChEBI" id="CHEBI:43474"/>
        <dbReference type="ChEBI" id="CHEBI:58359"/>
        <dbReference type="ChEBI" id="CHEBI:78520"/>
        <dbReference type="ChEBI" id="CHEBI:78521"/>
        <dbReference type="ChEBI" id="CHEBI:456216"/>
    </reaction>
</comment>
<sequence length="480" mass="53067">MKYETVVGLEVHTELKTKSKIFCGCTTEFGGDQNTHVCPVCLGLPGVLPVLNKKVVDYAIRVGLALNCEILQFNKFDRKNYYYPDLPKNWQTSQYDLPICLNGHLDIEVNGETRRIRITRIHMEEDAGKLVHSGNTISTSDSSNVDYNRTGVPLLEIVSEPDLRSGEEARAYVEKLRSIIKYLDVSDVRMEEGSLRCDANISVRLMGEEKLGTKTEIKNMNSLTALQKGIEYEAVRQAETLEDGGEIVQETRTWDDGKGMTLSMRKKEAENDYRYFPEPDLVPIVISDEQIEAARQSLPELPDAKIARFKAEYGLSEEDSSILTAMRETADYLDAAVKAGADAKTAANWMLGDLSKMVNEAGITFAEAKVKPAQLAAMIGLIEKGTISGKIAKKVIVSMWESGKDPQTIVEEEGLVQITDTGAIEEIVKQVIADNPKSVEDFQSGKGKAIGFLVGQVMKLSKGRANPGVVNELLQKHLKA</sequence>
<dbReference type="HAMAP" id="MF_00121">
    <property type="entry name" value="GatB"/>
    <property type="match status" value="1"/>
</dbReference>
<dbReference type="PANTHER" id="PTHR11659">
    <property type="entry name" value="GLUTAMYL-TRNA GLN AMIDOTRANSFERASE SUBUNIT B MITOCHONDRIAL AND PROKARYOTIC PET112-RELATED"/>
    <property type="match status" value="1"/>
</dbReference>
<dbReference type="EC" id="6.3.5.-" evidence="10"/>
<dbReference type="PROSITE" id="PS01234">
    <property type="entry name" value="GATB"/>
    <property type="match status" value="1"/>
</dbReference>
<dbReference type="InterPro" id="IPR018027">
    <property type="entry name" value="Asn/Gln_amidotransferase"/>
</dbReference>
<dbReference type="AlphaFoldDB" id="A0A380NJM5"/>
<evidence type="ECO:0000313" key="12">
    <source>
        <dbReference type="EMBL" id="SUP41386.1"/>
    </source>
</evidence>
<evidence type="ECO:0000256" key="3">
    <source>
        <dbReference type="ARBA" id="ARBA00022598"/>
    </source>
</evidence>
<dbReference type="SMART" id="SM00845">
    <property type="entry name" value="GatB_Yqey"/>
    <property type="match status" value="1"/>
</dbReference>
<dbReference type="OrthoDB" id="9804078at2"/>
<dbReference type="Pfam" id="PF02637">
    <property type="entry name" value="GatB_Yqey"/>
    <property type="match status" value="1"/>
</dbReference>
<name>A0A380NJM5_9FIRM</name>
<dbReference type="SUPFAM" id="SSF89095">
    <property type="entry name" value="GatB/YqeY motif"/>
    <property type="match status" value="1"/>
</dbReference>
<dbReference type="PANTHER" id="PTHR11659:SF0">
    <property type="entry name" value="GLUTAMYL-TRNA(GLN) AMIDOTRANSFERASE SUBUNIT B, MITOCHONDRIAL"/>
    <property type="match status" value="1"/>
</dbReference>
<dbReference type="GO" id="GO:0050566">
    <property type="term" value="F:asparaginyl-tRNA synthase (glutamine-hydrolyzing) activity"/>
    <property type="evidence" value="ECO:0007669"/>
    <property type="project" value="RHEA"/>
</dbReference>
<comment type="subunit">
    <text evidence="2 10">Heterotrimer of A, B and C subunits.</text>
</comment>
<protein>
    <recommendedName>
        <fullName evidence="10">Aspartyl/glutamyl-tRNA(Asn/Gln) amidotransferase subunit B</fullName>
        <shortName evidence="10">Asp/Glu-ADT subunit B</shortName>
        <ecNumber evidence="10">6.3.5.-</ecNumber>
    </recommendedName>
</protein>
<comment type="similarity">
    <text evidence="1 10">Belongs to the GatB/GatE family. GatB subfamily.</text>
</comment>
<evidence type="ECO:0000256" key="8">
    <source>
        <dbReference type="ARBA" id="ARBA00047380"/>
    </source>
</evidence>
<evidence type="ECO:0000259" key="11">
    <source>
        <dbReference type="SMART" id="SM00845"/>
    </source>
</evidence>
<accession>A0A380NJM5</accession>
<evidence type="ECO:0000256" key="10">
    <source>
        <dbReference type="HAMAP-Rule" id="MF_00121"/>
    </source>
</evidence>
<comment type="function">
    <text evidence="7 10">Allows the formation of correctly charged Asn-tRNA(Asn) or Gln-tRNA(Gln) through the transamidation of misacylated Asp-tRNA(Asn) or Glu-tRNA(Gln) in organisms which lack either or both of asparaginyl-tRNA or glutaminyl-tRNA synthetases. The reaction takes place in the presence of glutamine and ATP through an activated phospho-Asp-tRNA(Asn) or phospho-Glu-tRNA(Gln).</text>
</comment>
<dbReference type="GO" id="GO:0005524">
    <property type="term" value="F:ATP binding"/>
    <property type="evidence" value="ECO:0007669"/>
    <property type="project" value="UniProtKB-KW"/>
</dbReference>
<dbReference type="NCBIfam" id="NF004014">
    <property type="entry name" value="PRK05477.1-4"/>
    <property type="match status" value="1"/>
</dbReference>
<evidence type="ECO:0000256" key="1">
    <source>
        <dbReference type="ARBA" id="ARBA00005306"/>
    </source>
</evidence>
<dbReference type="FunFam" id="1.10.150.380:FF:000001">
    <property type="entry name" value="Aspartyl/glutamyl-tRNA(Asn/Gln) amidotransferase subunit B"/>
    <property type="match status" value="1"/>
</dbReference>
<dbReference type="GO" id="GO:0006412">
    <property type="term" value="P:translation"/>
    <property type="evidence" value="ECO:0007669"/>
    <property type="project" value="UniProtKB-UniRule"/>
</dbReference>
<keyword evidence="13" id="KW-1185">Reference proteome</keyword>
<dbReference type="InterPro" id="IPR023168">
    <property type="entry name" value="GatB_Yqey_C_2"/>
</dbReference>
<dbReference type="InterPro" id="IPR014746">
    <property type="entry name" value="Gln_synth/guanido_kin_cat_dom"/>
</dbReference>
<dbReference type="EMBL" id="UHIO01000001">
    <property type="protein sequence ID" value="SUP41386.1"/>
    <property type="molecule type" value="Genomic_DNA"/>
</dbReference>
<evidence type="ECO:0000313" key="13">
    <source>
        <dbReference type="Proteomes" id="UP000255367"/>
    </source>
</evidence>
<dbReference type="InterPro" id="IPR017958">
    <property type="entry name" value="Gln-tRNA_amidoTrfase_suB_CS"/>
</dbReference>
<dbReference type="SUPFAM" id="SSF55931">
    <property type="entry name" value="Glutamine synthetase/guanido kinase"/>
    <property type="match status" value="1"/>
</dbReference>
<organism evidence="12 13">
    <name type="scientific">Veillonella criceti</name>
    <dbReference type="NCBI Taxonomy" id="103891"/>
    <lineage>
        <taxon>Bacteria</taxon>
        <taxon>Bacillati</taxon>
        <taxon>Bacillota</taxon>
        <taxon>Negativicutes</taxon>
        <taxon>Veillonellales</taxon>
        <taxon>Veillonellaceae</taxon>
        <taxon>Veillonella</taxon>
    </lineage>
</organism>
<dbReference type="GO" id="GO:0070681">
    <property type="term" value="P:glutaminyl-tRNAGln biosynthesis via transamidation"/>
    <property type="evidence" value="ECO:0007669"/>
    <property type="project" value="TreeGrafter"/>
</dbReference>
<dbReference type="Gene3D" id="1.10.10.410">
    <property type="match status" value="1"/>
</dbReference>
<dbReference type="NCBIfam" id="NF004012">
    <property type="entry name" value="PRK05477.1-2"/>
    <property type="match status" value="1"/>
</dbReference>
<reference evidence="12 13" key="1">
    <citation type="submission" date="2018-06" db="EMBL/GenBank/DDBJ databases">
        <authorList>
            <consortium name="Pathogen Informatics"/>
            <person name="Doyle S."/>
        </authorList>
    </citation>
    <scope>NUCLEOTIDE SEQUENCE [LARGE SCALE GENOMIC DNA]</scope>
    <source>
        <strain evidence="12 13">NCTC12020</strain>
    </source>
</reference>
<evidence type="ECO:0000256" key="2">
    <source>
        <dbReference type="ARBA" id="ARBA00011123"/>
    </source>
</evidence>
<evidence type="ECO:0000256" key="5">
    <source>
        <dbReference type="ARBA" id="ARBA00022840"/>
    </source>
</evidence>
<evidence type="ECO:0000256" key="4">
    <source>
        <dbReference type="ARBA" id="ARBA00022741"/>
    </source>
</evidence>
<dbReference type="Gene3D" id="1.10.150.380">
    <property type="entry name" value="GatB domain, N-terminal subdomain"/>
    <property type="match status" value="1"/>
</dbReference>
<evidence type="ECO:0000256" key="6">
    <source>
        <dbReference type="ARBA" id="ARBA00022917"/>
    </source>
</evidence>
<dbReference type="RefSeq" id="WP_115309796.1">
    <property type="nucleotide sequence ID" value="NZ_UHIO01000001.1"/>
</dbReference>
<evidence type="ECO:0000256" key="7">
    <source>
        <dbReference type="ARBA" id="ARBA00024799"/>
    </source>
</evidence>
<dbReference type="FunFam" id="1.10.10.410:FF:000001">
    <property type="entry name" value="Aspartyl/glutamyl-tRNA(Asn/Gln) amidotransferase subunit B"/>
    <property type="match status" value="1"/>
</dbReference>